<dbReference type="NCBIfam" id="TIGR03292">
    <property type="entry name" value="PhnH_redo"/>
    <property type="match status" value="1"/>
</dbReference>
<dbReference type="Gene3D" id="3.40.50.11310">
    <property type="entry name" value="Bacterial phosphonate metabolism protein PhnH"/>
    <property type="match status" value="1"/>
</dbReference>
<dbReference type="SUPFAM" id="SSF159709">
    <property type="entry name" value="PhnH-like"/>
    <property type="match status" value="1"/>
</dbReference>
<dbReference type="Pfam" id="PF05845">
    <property type="entry name" value="PhnH"/>
    <property type="match status" value="1"/>
</dbReference>
<keyword evidence="2" id="KW-1185">Reference proteome</keyword>
<dbReference type="GO" id="GO:0016829">
    <property type="term" value="F:lyase activity"/>
    <property type="evidence" value="ECO:0007669"/>
    <property type="project" value="UniProtKB-KW"/>
</dbReference>
<evidence type="ECO:0000313" key="2">
    <source>
        <dbReference type="Proteomes" id="UP001652338"/>
    </source>
</evidence>
<dbReference type="Proteomes" id="UP001652338">
    <property type="component" value="Unassembled WGS sequence"/>
</dbReference>
<comment type="caution">
    <text evidence="1">The sequence shown here is derived from an EMBL/GenBank/DDBJ whole genome shotgun (WGS) entry which is preliminary data.</text>
</comment>
<keyword evidence="1" id="KW-0456">Lyase</keyword>
<dbReference type="InterPro" id="IPR008772">
    <property type="entry name" value="Phosphonate_metab_PhnH"/>
</dbReference>
<reference evidence="1 2" key="1">
    <citation type="journal article" date="2021" name="ISME Commun">
        <title>Automated analysis of genomic sequences facilitates high-throughput and comprehensive description of bacteria.</title>
        <authorList>
            <person name="Hitch T.C.A."/>
        </authorList>
    </citation>
    <scope>NUCLEOTIDE SEQUENCE [LARGE SCALE GENOMIC DNA]</scope>
    <source>
        <strain evidence="1 2">Sanger_29</strain>
    </source>
</reference>
<evidence type="ECO:0000313" key="1">
    <source>
        <dbReference type="EMBL" id="MCU6725595.1"/>
    </source>
</evidence>
<organism evidence="1 2">
    <name type="scientific">Muricoprocola aceti</name>
    <dbReference type="NCBI Taxonomy" id="2981772"/>
    <lineage>
        <taxon>Bacteria</taxon>
        <taxon>Bacillati</taxon>
        <taxon>Bacillota</taxon>
        <taxon>Clostridia</taxon>
        <taxon>Lachnospirales</taxon>
        <taxon>Lachnospiraceae</taxon>
        <taxon>Muricoprocola</taxon>
    </lineage>
</organism>
<dbReference type="EMBL" id="JAOQKE010000011">
    <property type="protein sequence ID" value="MCU6725595.1"/>
    <property type="molecule type" value="Genomic_DNA"/>
</dbReference>
<sequence>MAEDMELEYQFDFVHDGQKVFRGLLEAIANPGEIKSIRQESGKFEGKYAVLLALGCTLLDNEEKMYVEKNPSLSSELHSLTLCREDELKIADYVFLSSEMNYGSLEQILRNVKHGTYADPQESATVILSCESIQGKESMTLMGPGIKGEKQISVYPYIKKTITLYRNLNIEYPLGVDMVFADKEGNLLGVPRLVKVKEQEEI</sequence>
<protein>
    <submittedName>
        <fullName evidence="1">Phosphonate C-P lyase system protein PhnH</fullName>
    </submittedName>
</protein>
<name>A0ABT2SMU4_9FIRM</name>
<proteinExistence type="predicted"/>
<accession>A0ABT2SMU4</accession>
<dbReference type="InterPro" id="IPR038058">
    <property type="entry name" value="PhnH-like_sp"/>
</dbReference>
<dbReference type="RefSeq" id="WP_262654858.1">
    <property type="nucleotide sequence ID" value="NZ_JAOQKE010000011.1"/>
</dbReference>
<gene>
    <name evidence="1" type="primary">phnH</name>
    <name evidence="1" type="ORF">OCV47_09565</name>
</gene>